<dbReference type="Gene3D" id="3.40.50.300">
    <property type="entry name" value="P-loop containing nucleotide triphosphate hydrolases"/>
    <property type="match status" value="4"/>
</dbReference>
<dbReference type="RefSeq" id="WP_009139332.1">
    <property type="nucleotide sequence ID" value="NZ_JH815198.1"/>
</dbReference>
<dbReference type="GO" id="GO:0000725">
    <property type="term" value="P:recombinational repair"/>
    <property type="evidence" value="ECO:0007669"/>
    <property type="project" value="TreeGrafter"/>
</dbReference>
<evidence type="ECO:0000256" key="11">
    <source>
        <dbReference type="ARBA" id="ARBA00034617"/>
    </source>
</evidence>
<dbReference type="HOGENOM" id="CLU_001114_1_3_11"/>
<dbReference type="GO" id="GO:0005829">
    <property type="term" value="C:cytosol"/>
    <property type="evidence" value="ECO:0007669"/>
    <property type="project" value="TreeGrafter"/>
</dbReference>
<keyword evidence="8" id="KW-0238">DNA-binding</keyword>
<evidence type="ECO:0000256" key="12">
    <source>
        <dbReference type="ARBA" id="ARBA00034808"/>
    </source>
</evidence>
<comment type="catalytic activity">
    <reaction evidence="11">
        <text>Couples ATP hydrolysis with the unwinding of duplex DNA by translocating in the 3'-5' direction.</text>
        <dbReference type="EC" id="5.6.2.4"/>
    </reaction>
</comment>
<evidence type="ECO:0000313" key="19">
    <source>
        <dbReference type="EMBL" id="EJZ83613.1"/>
    </source>
</evidence>
<organism evidence="19 20">
    <name type="scientific">Slackia piriformis YIT 12062</name>
    <dbReference type="NCBI Taxonomy" id="742818"/>
    <lineage>
        <taxon>Bacteria</taxon>
        <taxon>Bacillati</taxon>
        <taxon>Actinomycetota</taxon>
        <taxon>Coriobacteriia</taxon>
        <taxon>Eggerthellales</taxon>
        <taxon>Eggerthellaceae</taxon>
        <taxon>Slackia</taxon>
    </lineage>
</organism>
<keyword evidence="10" id="KW-0413">Isomerase</keyword>
<keyword evidence="15" id="KW-0175">Coiled coil</keyword>
<dbReference type="InterPro" id="IPR011335">
    <property type="entry name" value="Restrct_endonuc-II-like"/>
</dbReference>
<protein>
    <recommendedName>
        <fullName evidence="12">DNA 3'-5' helicase</fullName>
        <ecNumber evidence="12">5.6.2.4</ecNumber>
    </recommendedName>
</protein>
<keyword evidence="4 14" id="KW-0378">Hydrolase</keyword>
<keyword evidence="6" id="KW-0269">Exonuclease</keyword>
<keyword evidence="5 14" id="KW-0347">Helicase</keyword>
<evidence type="ECO:0000256" key="1">
    <source>
        <dbReference type="ARBA" id="ARBA00022722"/>
    </source>
</evidence>
<evidence type="ECO:0000256" key="3">
    <source>
        <dbReference type="ARBA" id="ARBA00022763"/>
    </source>
</evidence>
<dbReference type="PROSITE" id="PS51217">
    <property type="entry name" value="UVRD_HELICASE_CTER"/>
    <property type="match status" value="1"/>
</dbReference>
<feature type="region of interest" description="Disordered" evidence="16">
    <location>
        <begin position="916"/>
        <end position="941"/>
    </location>
</feature>
<evidence type="ECO:0000256" key="8">
    <source>
        <dbReference type="ARBA" id="ARBA00023125"/>
    </source>
</evidence>
<dbReference type="Pfam" id="PF00580">
    <property type="entry name" value="UvrD-helicase"/>
    <property type="match status" value="1"/>
</dbReference>
<dbReference type="GO" id="GO:0003677">
    <property type="term" value="F:DNA binding"/>
    <property type="evidence" value="ECO:0007669"/>
    <property type="project" value="UniProtKB-KW"/>
</dbReference>
<evidence type="ECO:0000256" key="6">
    <source>
        <dbReference type="ARBA" id="ARBA00022839"/>
    </source>
</evidence>
<dbReference type="SUPFAM" id="SSF52980">
    <property type="entry name" value="Restriction endonuclease-like"/>
    <property type="match status" value="1"/>
</dbReference>
<evidence type="ECO:0000256" key="14">
    <source>
        <dbReference type="PROSITE-ProRule" id="PRU00560"/>
    </source>
</evidence>
<dbReference type="EC" id="5.6.2.4" evidence="12"/>
<dbReference type="PANTHER" id="PTHR11070:SF2">
    <property type="entry name" value="ATP-DEPENDENT DNA HELICASE SRS2"/>
    <property type="match status" value="1"/>
</dbReference>
<evidence type="ECO:0000256" key="16">
    <source>
        <dbReference type="SAM" id="MobiDB-lite"/>
    </source>
</evidence>
<evidence type="ECO:0000256" key="9">
    <source>
        <dbReference type="ARBA" id="ARBA00023204"/>
    </source>
</evidence>
<feature type="compositionally biased region" description="Acidic residues" evidence="16">
    <location>
        <begin position="917"/>
        <end position="934"/>
    </location>
</feature>
<keyword evidence="7 14" id="KW-0067">ATP-binding</keyword>
<comment type="caution">
    <text evidence="19">The sequence shown here is derived from an EMBL/GenBank/DDBJ whole genome shotgun (WGS) entry which is preliminary data.</text>
</comment>
<keyword evidence="2 14" id="KW-0547">Nucleotide-binding</keyword>
<dbReference type="InterPro" id="IPR038726">
    <property type="entry name" value="PDDEXK_AddAB-type"/>
</dbReference>
<proteinExistence type="predicted"/>
<evidence type="ECO:0000256" key="13">
    <source>
        <dbReference type="ARBA" id="ARBA00048988"/>
    </source>
</evidence>
<feature type="coiled-coil region" evidence="15">
    <location>
        <begin position="276"/>
        <end position="303"/>
    </location>
</feature>
<dbReference type="PROSITE" id="PS51198">
    <property type="entry name" value="UVRD_HELICASE_ATP_BIND"/>
    <property type="match status" value="1"/>
</dbReference>
<dbReference type="InParanoid" id="K0YK77"/>
<sequence length="1234" mass="133264">MDFSRFKPGQLACITTLDKPLVVSAGAGSGKTFTLTQRIAWALMEGSAPDGGAFLDGIEQVMAITFTEKAAGEIKSRVKSTLRAEGMAEEALKVDDAWISTIHGMCSRILRMHAVELGIDPSFAVLDPARADELMRASVAEVLDGANEFVAPEGLDALFSEFPARSSGGFGSGSVEDMLIELLRVASSSPLGCDCLCVPPRARDASTLARLLAETIEEAHEAALSQKSSASRDTWLLQADEYKQTVDAYLAARTHDTKGLLSLCAACPWPSGRFGSKEYKAVAAELQARCAEIIQEARCLLAEPLLEDVLGVARSAFDVYRRAKRERGVLDNDDLLIQAARALCEHEGIAAEFAHKFKLVMVDEFQDTDQLQVDMISRMAGEGGCRLCTVGDAQQSIYRFRGADVEVYKRHLGRIRAANPEGLIELPDNFRSHRDVLAFVDRIFEQKHVFGDEFMSLAPSRFESSVKAPYKGSDTRVSVLLTTYPARSGIASADVTRFEARRIARRFSELREAGHAAGDMVVLLGKMTRADVFADALREAGFACVIAGGSIFSSAPEVLVMQRLAEVVANPHATSALFEVLSSDMFVLSADDFIALSTCFDEERKMPRRRGIDVGFSEMARLLENGSAQVSENLVHAVRVVENLASRAGREPVSAIMTKAVEESGWLSRLELLGAEGQSVAGNIFKAIRIVESIEQDGACGPSSVAFALSAHIATAKEAPGALSAQGGDFVRIMTVHASKGLEFPIVAVAEMGSSRARSSSFSCSVIEGVAYVGLSPSRSLSGFSSSSPVVKAMDKKYGVGLDENAACEEGSVEAIRQACSPMARREAVRSYEAEQDLQERRRLLYVALTRAKEALVFSMASVRSGADADESGITQDSGIYDDVRSALFGLGDIPAGISSVDFGGSMPALIERVDTDASDYESPEEEAGASDDGDSSREREQVDIPLVSAQAVAQERPCSFSKGEVASYSMLAAAHGCDEEASRVSVGAASVDGALDDEDEAFWSALCQDLLRDADKATDLGTAFHLLAQQSVCMRKEGDSILSLPTSSRIDAVMRTCALRPSARGRIEEALGRWIASDVALRCAECEVLVPEMPFFISLDGVRELMAAHAGVEDGFDVSAMPRYLEGSIDLFACEKAADASRALIVDYKTGGLAAQDERSLREKHALQASCYSYAVLMQGYEEVEAVFVRVEQPDRERPHLPQTVRYVFGREDIGRLERRIADACRELLKTRS</sequence>
<evidence type="ECO:0000259" key="17">
    <source>
        <dbReference type="PROSITE" id="PS51198"/>
    </source>
</evidence>
<dbReference type="GO" id="GO:0005524">
    <property type="term" value="F:ATP binding"/>
    <property type="evidence" value="ECO:0007669"/>
    <property type="project" value="UniProtKB-UniRule"/>
</dbReference>
<dbReference type="GO" id="GO:0043138">
    <property type="term" value="F:3'-5' DNA helicase activity"/>
    <property type="evidence" value="ECO:0007669"/>
    <property type="project" value="UniProtKB-EC"/>
</dbReference>
<evidence type="ECO:0000256" key="2">
    <source>
        <dbReference type="ARBA" id="ARBA00022741"/>
    </source>
</evidence>
<keyword evidence="9" id="KW-0234">DNA repair</keyword>
<feature type="domain" description="UvrD-like helicase ATP-binding" evidence="17">
    <location>
        <begin position="4"/>
        <end position="433"/>
    </location>
</feature>
<evidence type="ECO:0000256" key="7">
    <source>
        <dbReference type="ARBA" id="ARBA00022840"/>
    </source>
</evidence>
<dbReference type="GO" id="GO:0004527">
    <property type="term" value="F:exonuclease activity"/>
    <property type="evidence" value="ECO:0007669"/>
    <property type="project" value="UniProtKB-KW"/>
</dbReference>
<dbReference type="InterPro" id="IPR011604">
    <property type="entry name" value="PDDEXK-like_dom_sf"/>
</dbReference>
<evidence type="ECO:0000256" key="15">
    <source>
        <dbReference type="SAM" id="Coils"/>
    </source>
</evidence>
<dbReference type="Gene3D" id="3.90.320.10">
    <property type="match status" value="1"/>
</dbReference>
<name>K0YK77_9ACTN</name>
<dbReference type="AlphaFoldDB" id="K0YK77"/>
<dbReference type="Gene3D" id="1.10.486.10">
    <property type="entry name" value="PCRA, domain 4"/>
    <property type="match status" value="1"/>
</dbReference>
<evidence type="ECO:0000256" key="4">
    <source>
        <dbReference type="ARBA" id="ARBA00022801"/>
    </source>
</evidence>
<dbReference type="InterPro" id="IPR027417">
    <property type="entry name" value="P-loop_NTPase"/>
</dbReference>
<dbReference type="Pfam" id="PF13361">
    <property type="entry name" value="UvrD_C"/>
    <property type="match status" value="1"/>
</dbReference>
<dbReference type="EMBL" id="ADMD01000007">
    <property type="protein sequence ID" value="EJZ83613.1"/>
    <property type="molecule type" value="Genomic_DNA"/>
</dbReference>
<dbReference type="Pfam" id="PF12705">
    <property type="entry name" value="PDDEXK_1"/>
    <property type="match status" value="1"/>
</dbReference>
<keyword evidence="1" id="KW-0540">Nuclease</keyword>
<dbReference type="SUPFAM" id="SSF52540">
    <property type="entry name" value="P-loop containing nucleoside triphosphate hydrolases"/>
    <property type="match status" value="1"/>
</dbReference>
<evidence type="ECO:0000256" key="5">
    <source>
        <dbReference type="ARBA" id="ARBA00022806"/>
    </source>
</evidence>
<dbReference type="PATRIC" id="fig|742818.3.peg.1190"/>
<dbReference type="InterPro" id="IPR014017">
    <property type="entry name" value="DNA_helicase_UvrD-like_C"/>
</dbReference>
<evidence type="ECO:0000256" key="10">
    <source>
        <dbReference type="ARBA" id="ARBA00023235"/>
    </source>
</evidence>
<dbReference type="PANTHER" id="PTHR11070">
    <property type="entry name" value="UVRD / RECB / PCRA DNA HELICASE FAMILY MEMBER"/>
    <property type="match status" value="1"/>
</dbReference>
<accession>K0YK77</accession>
<dbReference type="OrthoDB" id="9810135at2"/>
<dbReference type="InterPro" id="IPR000212">
    <property type="entry name" value="DNA_helicase_UvrD/REP"/>
</dbReference>
<reference evidence="19 20" key="1">
    <citation type="submission" date="2012-08" db="EMBL/GenBank/DDBJ databases">
        <title>The Genome Sequence of Slackia piriformis YIT 12062.</title>
        <authorList>
            <consortium name="The Broad Institute Genome Sequencing Platform"/>
            <person name="Earl A."/>
            <person name="Ward D."/>
            <person name="Feldgarden M."/>
            <person name="Gevers D."/>
            <person name="Morotomi M."/>
            <person name="Walker B."/>
            <person name="Young S.K."/>
            <person name="Zeng Q."/>
            <person name="Gargeya S."/>
            <person name="Fitzgerald M."/>
            <person name="Haas B."/>
            <person name="Abouelleil A."/>
            <person name="Alvarado L."/>
            <person name="Arachchi H.M."/>
            <person name="Berlin A.M."/>
            <person name="Chapman S.B."/>
            <person name="Goldberg J."/>
            <person name="Griggs A."/>
            <person name="Gujja S."/>
            <person name="Hansen M."/>
            <person name="Howarth C."/>
            <person name="Imamovic A."/>
            <person name="Larimer J."/>
            <person name="McCowen C."/>
            <person name="Montmayeur A."/>
            <person name="Murphy C."/>
            <person name="Neiman D."/>
            <person name="Pearson M."/>
            <person name="Priest M."/>
            <person name="Roberts A."/>
            <person name="Saif S."/>
            <person name="Shea T."/>
            <person name="Sisk P."/>
            <person name="Sykes S."/>
            <person name="Wortman J."/>
            <person name="Nusbaum C."/>
            <person name="Birren B."/>
        </authorList>
    </citation>
    <scope>NUCLEOTIDE SEQUENCE [LARGE SCALE GENOMIC DNA]</scope>
    <source>
        <strain evidence="19 20">YIT 12062</strain>
    </source>
</reference>
<dbReference type="InterPro" id="IPR014016">
    <property type="entry name" value="UvrD-like_ATP-bd"/>
</dbReference>
<comment type="catalytic activity">
    <reaction evidence="13">
        <text>ATP + H2O = ADP + phosphate + H(+)</text>
        <dbReference type="Rhea" id="RHEA:13065"/>
        <dbReference type="ChEBI" id="CHEBI:15377"/>
        <dbReference type="ChEBI" id="CHEBI:15378"/>
        <dbReference type="ChEBI" id="CHEBI:30616"/>
        <dbReference type="ChEBI" id="CHEBI:43474"/>
        <dbReference type="ChEBI" id="CHEBI:456216"/>
        <dbReference type="EC" id="5.6.2.4"/>
    </reaction>
</comment>
<evidence type="ECO:0000313" key="20">
    <source>
        <dbReference type="Proteomes" id="UP000006069"/>
    </source>
</evidence>
<dbReference type="Proteomes" id="UP000006069">
    <property type="component" value="Unassembled WGS sequence"/>
</dbReference>
<feature type="domain" description="UvrD-like helicase C-terminal" evidence="18">
    <location>
        <begin position="445"/>
        <end position="741"/>
    </location>
</feature>
<gene>
    <name evidence="19" type="ORF">HMPREF9451_01133</name>
</gene>
<keyword evidence="3" id="KW-0227">DNA damage</keyword>
<dbReference type="GO" id="GO:0033202">
    <property type="term" value="C:DNA helicase complex"/>
    <property type="evidence" value="ECO:0007669"/>
    <property type="project" value="TreeGrafter"/>
</dbReference>
<dbReference type="eggNOG" id="COG1074">
    <property type="taxonomic scope" value="Bacteria"/>
</dbReference>
<keyword evidence="20" id="KW-1185">Reference proteome</keyword>
<feature type="binding site" evidence="14">
    <location>
        <begin position="25"/>
        <end position="32"/>
    </location>
    <ligand>
        <name>ATP</name>
        <dbReference type="ChEBI" id="CHEBI:30616"/>
    </ligand>
</feature>
<evidence type="ECO:0000259" key="18">
    <source>
        <dbReference type="PROSITE" id="PS51217"/>
    </source>
</evidence>